<keyword evidence="6" id="KW-0227">DNA damage</keyword>
<accession>A0AAW9RVG8</accession>
<evidence type="ECO:0000256" key="5">
    <source>
        <dbReference type="ARBA" id="ARBA00022679"/>
    </source>
</evidence>
<name>A0AAW9RVG8_9HYPH</name>
<evidence type="ECO:0000256" key="6">
    <source>
        <dbReference type="ARBA" id="ARBA00022763"/>
    </source>
</evidence>
<dbReference type="InterPro" id="IPR036217">
    <property type="entry name" value="MethylDNA_cys_MeTrfase_DNAb"/>
</dbReference>
<dbReference type="InterPro" id="IPR036388">
    <property type="entry name" value="WH-like_DNA-bd_sf"/>
</dbReference>
<dbReference type="InterPro" id="IPR001497">
    <property type="entry name" value="MethylDNA_cys_MeTrfase_AS"/>
</dbReference>
<comment type="caution">
    <text evidence="10">The sequence shown here is derived from an EMBL/GenBank/DDBJ whole genome shotgun (WGS) entry which is preliminary data.</text>
</comment>
<protein>
    <recommendedName>
        <fullName evidence="3">methylated-DNA--[protein]-cysteine S-methyltransferase</fullName>
        <ecNumber evidence="3">2.1.1.63</ecNumber>
    </recommendedName>
</protein>
<comment type="catalytic activity">
    <reaction evidence="1">
        <text>a 4-O-methyl-thymidine in DNA + L-cysteinyl-[protein] = a thymidine in DNA + S-methyl-L-cysteinyl-[protein]</text>
        <dbReference type="Rhea" id="RHEA:53428"/>
        <dbReference type="Rhea" id="RHEA-COMP:10131"/>
        <dbReference type="Rhea" id="RHEA-COMP:10132"/>
        <dbReference type="Rhea" id="RHEA-COMP:13555"/>
        <dbReference type="Rhea" id="RHEA-COMP:13556"/>
        <dbReference type="ChEBI" id="CHEBI:29950"/>
        <dbReference type="ChEBI" id="CHEBI:82612"/>
        <dbReference type="ChEBI" id="CHEBI:137386"/>
        <dbReference type="ChEBI" id="CHEBI:137387"/>
        <dbReference type="EC" id="2.1.1.63"/>
    </reaction>
</comment>
<dbReference type="SUPFAM" id="SSF46767">
    <property type="entry name" value="Methylated DNA-protein cysteine methyltransferase, C-terminal domain"/>
    <property type="match status" value="1"/>
</dbReference>
<dbReference type="InterPro" id="IPR014048">
    <property type="entry name" value="MethylDNA_cys_MeTrfase_DNA-bd"/>
</dbReference>
<dbReference type="GO" id="GO:0006281">
    <property type="term" value="P:DNA repair"/>
    <property type="evidence" value="ECO:0007669"/>
    <property type="project" value="UniProtKB-KW"/>
</dbReference>
<dbReference type="Pfam" id="PF01035">
    <property type="entry name" value="DNA_binding_1"/>
    <property type="match status" value="1"/>
</dbReference>
<dbReference type="InterPro" id="IPR036631">
    <property type="entry name" value="MGMT_N_sf"/>
</dbReference>
<dbReference type="SUPFAM" id="SSF53155">
    <property type="entry name" value="Methylated DNA-protein cysteine methyltransferase domain"/>
    <property type="match status" value="1"/>
</dbReference>
<dbReference type="Gene3D" id="3.30.160.70">
    <property type="entry name" value="Methylated DNA-protein cysteine methyltransferase domain"/>
    <property type="match status" value="1"/>
</dbReference>
<dbReference type="PROSITE" id="PS00374">
    <property type="entry name" value="MGMT"/>
    <property type="match status" value="1"/>
</dbReference>
<keyword evidence="5 10" id="KW-0808">Transferase</keyword>
<dbReference type="GO" id="GO:0032259">
    <property type="term" value="P:methylation"/>
    <property type="evidence" value="ECO:0007669"/>
    <property type="project" value="UniProtKB-KW"/>
</dbReference>
<evidence type="ECO:0000256" key="8">
    <source>
        <dbReference type="ARBA" id="ARBA00049348"/>
    </source>
</evidence>
<dbReference type="RefSeq" id="WP_340329712.1">
    <property type="nucleotide sequence ID" value="NZ_JAZHOF010000004.1"/>
</dbReference>
<feature type="domain" description="Methylated-DNA-[protein]-cysteine S-methyltransferase DNA binding" evidence="9">
    <location>
        <begin position="88"/>
        <end position="169"/>
    </location>
</feature>
<dbReference type="CDD" id="cd06445">
    <property type="entry name" value="ATase"/>
    <property type="match status" value="1"/>
</dbReference>
<sequence length="191" mass="20769">MESIGFTLFDAAVGRCGIAWGDQGIVAVQLPERSDTETRTRLLRKAPGAVDAEPDANVRGVIADIVALLEGELRDFSMVRYDERGVSEFNRRVYEVALTIPPGETLTYGDIANRLGEPGAARAVGKALGENPWPIMVPCHRVLAAGGRTGGFSAPGGIDTKLKMLSIERRHRSGPRMLFDDDPNFDYRARA</sequence>
<keyword evidence="4 10" id="KW-0489">Methyltransferase</keyword>
<evidence type="ECO:0000256" key="1">
    <source>
        <dbReference type="ARBA" id="ARBA00001286"/>
    </source>
</evidence>
<dbReference type="NCBIfam" id="TIGR00589">
    <property type="entry name" value="ogt"/>
    <property type="match status" value="1"/>
</dbReference>
<proteinExistence type="inferred from homology"/>
<evidence type="ECO:0000256" key="2">
    <source>
        <dbReference type="ARBA" id="ARBA00008711"/>
    </source>
</evidence>
<evidence type="ECO:0000313" key="11">
    <source>
        <dbReference type="Proteomes" id="UP001378188"/>
    </source>
</evidence>
<dbReference type="PANTHER" id="PTHR10815:SF5">
    <property type="entry name" value="METHYLATED-DNA--PROTEIN-CYSTEINE METHYLTRANSFERASE"/>
    <property type="match status" value="1"/>
</dbReference>
<dbReference type="GO" id="GO:0003908">
    <property type="term" value="F:methylated-DNA-[protein]-cysteine S-methyltransferase activity"/>
    <property type="evidence" value="ECO:0007669"/>
    <property type="project" value="UniProtKB-EC"/>
</dbReference>
<evidence type="ECO:0000313" key="10">
    <source>
        <dbReference type="EMBL" id="MEJ8572013.1"/>
    </source>
</evidence>
<dbReference type="PANTHER" id="PTHR10815">
    <property type="entry name" value="METHYLATED-DNA--PROTEIN-CYSTEINE METHYLTRANSFERASE"/>
    <property type="match status" value="1"/>
</dbReference>
<dbReference type="Proteomes" id="UP001378188">
    <property type="component" value="Unassembled WGS sequence"/>
</dbReference>
<evidence type="ECO:0000259" key="9">
    <source>
        <dbReference type="Pfam" id="PF01035"/>
    </source>
</evidence>
<dbReference type="AlphaFoldDB" id="A0AAW9RVG8"/>
<dbReference type="EMBL" id="JAZHOF010000004">
    <property type="protein sequence ID" value="MEJ8572013.1"/>
    <property type="molecule type" value="Genomic_DNA"/>
</dbReference>
<evidence type="ECO:0000256" key="3">
    <source>
        <dbReference type="ARBA" id="ARBA00011918"/>
    </source>
</evidence>
<reference evidence="10 11" key="1">
    <citation type="submission" date="2024-02" db="EMBL/GenBank/DDBJ databases">
        <title>Genome analysis and characterization of Microbaculum marinisediminis sp. nov., isolated from marine sediment.</title>
        <authorList>
            <person name="Du Z.-J."/>
            <person name="Ye Y.-Q."/>
            <person name="Zhang Z.-R."/>
            <person name="Yuan S.-M."/>
            <person name="Zhang X.-Y."/>
        </authorList>
    </citation>
    <scope>NUCLEOTIDE SEQUENCE [LARGE SCALE GENOMIC DNA]</scope>
    <source>
        <strain evidence="10 11">SDUM1044001</strain>
    </source>
</reference>
<gene>
    <name evidence="10" type="ORF">V3328_11045</name>
</gene>
<dbReference type="EC" id="2.1.1.63" evidence="3"/>
<comment type="catalytic activity">
    <reaction evidence="8">
        <text>a 6-O-methyl-2'-deoxyguanosine in DNA + L-cysteinyl-[protein] = S-methyl-L-cysteinyl-[protein] + a 2'-deoxyguanosine in DNA</text>
        <dbReference type="Rhea" id="RHEA:24000"/>
        <dbReference type="Rhea" id="RHEA-COMP:10131"/>
        <dbReference type="Rhea" id="RHEA-COMP:10132"/>
        <dbReference type="Rhea" id="RHEA-COMP:11367"/>
        <dbReference type="Rhea" id="RHEA-COMP:11368"/>
        <dbReference type="ChEBI" id="CHEBI:29950"/>
        <dbReference type="ChEBI" id="CHEBI:82612"/>
        <dbReference type="ChEBI" id="CHEBI:85445"/>
        <dbReference type="ChEBI" id="CHEBI:85448"/>
        <dbReference type="EC" id="2.1.1.63"/>
    </reaction>
</comment>
<comment type="similarity">
    <text evidence="2">Belongs to the MGMT family.</text>
</comment>
<dbReference type="Gene3D" id="1.10.10.10">
    <property type="entry name" value="Winged helix-like DNA-binding domain superfamily/Winged helix DNA-binding domain"/>
    <property type="match status" value="1"/>
</dbReference>
<organism evidence="10 11">
    <name type="scientific">Microbaculum marinum</name>
    <dbReference type="NCBI Taxonomy" id="1764581"/>
    <lineage>
        <taxon>Bacteria</taxon>
        <taxon>Pseudomonadati</taxon>
        <taxon>Pseudomonadota</taxon>
        <taxon>Alphaproteobacteria</taxon>
        <taxon>Hyphomicrobiales</taxon>
        <taxon>Tepidamorphaceae</taxon>
        <taxon>Microbaculum</taxon>
    </lineage>
</organism>
<keyword evidence="7" id="KW-0234">DNA repair</keyword>
<keyword evidence="11" id="KW-1185">Reference proteome</keyword>
<evidence type="ECO:0000256" key="4">
    <source>
        <dbReference type="ARBA" id="ARBA00022603"/>
    </source>
</evidence>
<evidence type="ECO:0000256" key="7">
    <source>
        <dbReference type="ARBA" id="ARBA00023204"/>
    </source>
</evidence>
<dbReference type="FunFam" id="1.10.10.10:FF:000214">
    <property type="entry name" value="Methylated-DNA--protein-cysteine methyltransferase"/>
    <property type="match status" value="1"/>
</dbReference>